<evidence type="ECO:0000313" key="2">
    <source>
        <dbReference type="Proteomes" id="UP000060699"/>
    </source>
</evidence>
<keyword evidence="2" id="KW-1185">Reference proteome</keyword>
<dbReference type="Proteomes" id="UP000060699">
    <property type="component" value="Chromosome"/>
</dbReference>
<protein>
    <submittedName>
        <fullName evidence="1">Ser/Thr protein phosphatase</fullName>
    </submittedName>
</protein>
<dbReference type="InterPro" id="IPR004843">
    <property type="entry name" value="Calcineurin-like_PHP"/>
</dbReference>
<dbReference type="EMBL" id="CP013729">
    <property type="protein sequence ID" value="ALV04536.1"/>
    <property type="molecule type" value="Genomic_DNA"/>
</dbReference>
<accession>A0A0U3C6G4</accession>
<dbReference type="AlphaFoldDB" id="A0A0U3C6G4"/>
<reference evidence="1 2" key="1">
    <citation type="submission" date="2015-12" db="EMBL/GenBank/DDBJ databases">
        <title>Complete genome of Roseateles depolymerans KCTC 42856.</title>
        <authorList>
            <person name="Kim K.M."/>
        </authorList>
    </citation>
    <scope>NUCLEOTIDE SEQUENCE [LARGE SCALE GENOMIC DNA]</scope>
    <source>
        <strain evidence="1 2">KCTC 42856</strain>
    </source>
</reference>
<sequence>MAFGLVAPRCHGRVTRADEHARFPLGKRLPMLSTPRLVALTALAAASLAGCNSDNKSNEPSAPPAAFSTPVAFMTDVHFEDVYGDFKTTAYTGIPTADGKNATIRTMYAQLTSTRLFNENYFAFRAALDDAFAKGVRLVALPGDFSDDAQPVNIDGIAAILKEYQAKGMRFFIAPGNHDPNEPYDDDEAGKNDFLTREGKEQKVYATGNAGCKSGDPTVACTDQLKELGYDALIAKLADFGYTPQAADLHWETPFSRYPDGKYSLAEAQKSAAAANRQFELCAEGEGGAYKAAGEAALGKPYTKCSTVMDASYLVEPVKGVWLLSIDANVYLPNARFDPANPKSFKGFDGAGNAGWNKVLTHKRHLMEWIQSVSARAKAQGKQLMAFSHYPTMDFYANQTDAMKAVFKSGAFQTARVPEVATTAAVAATGLRLHIGGHMHFNGTNDLTDASGNYLVNVQSPSLAVYGAAYKIVTYQTADTVDVQTIALNNVPRFKELFPHYETEYKYLQSSAAPADVAKRWNHAVLDTTSYGDFTRFYFGELSRLRFMDEYWPCEMKEAATSLNLAQMLTMTQLQTSVTVSQLKDQTGVVPLTAACYATGTPSGAPAAAGQLAADWATATSKARQLATAAGVDFDAMAKVTAYEFYGDFHRTVYAGELSLRDMGADRVKQYKLLMSAFPAAPVKPVKIGDKLSDQNAVPVAFQDQFKQVFSILKGLGSGKPSGHFVIDFKAKTLTNAESGSPSFN</sequence>
<organism evidence="1 2">
    <name type="scientific">Roseateles depolymerans</name>
    <dbReference type="NCBI Taxonomy" id="76731"/>
    <lineage>
        <taxon>Bacteria</taxon>
        <taxon>Pseudomonadati</taxon>
        <taxon>Pseudomonadota</taxon>
        <taxon>Betaproteobacteria</taxon>
        <taxon>Burkholderiales</taxon>
        <taxon>Sphaerotilaceae</taxon>
        <taxon>Roseateles</taxon>
    </lineage>
</organism>
<dbReference type="KEGG" id="rdp:RD2015_30"/>
<gene>
    <name evidence="1" type="ORF">RD2015_30</name>
</gene>
<dbReference type="GO" id="GO:0016787">
    <property type="term" value="F:hydrolase activity"/>
    <property type="evidence" value="ECO:0007669"/>
    <property type="project" value="InterPro"/>
</dbReference>
<dbReference type="Pfam" id="PF00149">
    <property type="entry name" value="Metallophos"/>
    <property type="match status" value="1"/>
</dbReference>
<dbReference type="InterPro" id="IPR029052">
    <property type="entry name" value="Metallo-depent_PP-like"/>
</dbReference>
<dbReference type="STRING" id="76731.RD2015_30"/>
<name>A0A0U3C6G4_9BURK</name>
<proteinExistence type="predicted"/>
<evidence type="ECO:0000313" key="1">
    <source>
        <dbReference type="EMBL" id="ALV04536.1"/>
    </source>
</evidence>
<dbReference type="PATRIC" id="fig|76731.3.peg.30"/>
<dbReference type="SUPFAM" id="SSF56300">
    <property type="entry name" value="Metallo-dependent phosphatases"/>
    <property type="match status" value="1"/>
</dbReference>
<dbReference type="Gene3D" id="3.60.21.10">
    <property type="match status" value="2"/>
</dbReference>